<protein>
    <submittedName>
        <fullName evidence="1">Terpene cyclase</fullName>
    </submittedName>
</protein>
<evidence type="ECO:0000313" key="1">
    <source>
        <dbReference type="EMBL" id="KAK1147511.1"/>
    </source>
</evidence>
<name>A0ACC3BAG0_9EURO</name>
<proteinExistence type="predicted"/>
<dbReference type="EMBL" id="JAOPJF010000011">
    <property type="protein sequence ID" value="KAK1147511.1"/>
    <property type="molecule type" value="Genomic_DNA"/>
</dbReference>
<gene>
    <name evidence="1" type="ORF">N8T08_000851</name>
</gene>
<reference evidence="1 2" key="1">
    <citation type="journal article" date="2023" name="ACS Omega">
        <title>Identification of the Neoaspergillic Acid Biosynthesis Gene Cluster by Establishing an In Vitro CRISPR-Ribonucleoprotein Genetic System in Aspergillus melleus.</title>
        <authorList>
            <person name="Yuan B."/>
            <person name="Grau M.F."/>
            <person name="Murata R.M."/>
            <person name="Torok T."/>
            <person name="Venkateswaran K."/>
            <person name="Stajich J.E."/>
            <person name="Wang C.C.C."/>
        </authorList>
    </citation>
    <scope>NUCLEOTIDE SEQUENCE [LARGE SCALE GENOMIC DNA]</scope>
    <source>
        <strain evidence="1 2">IMV 1140</strain>
    </source>
</reference>
<keyword evidence="2" id="KW-1185">Reference proteome</keyword>
<comment type="caution">
    <text evidence="1">The sequence shown here is derived from an EMBL/GenBank/DDBJ whole genome shotgun (WGS) entry which is preliminary data.</text>
</comment>
<sequence length="341" mass="39488">MEQITPQELSNVLVDFLNRFSYQDNISLPRSDFQAIEDYTSTFLPHEKKIVYAMSEYVHATFPFLPMEVRKSAALYDSYQMTIDDLESEEHDSLDGLCSQLCARTEIKHPVWQRFFPFLPDFLKFYGPYVQATLLRGALEFIQATAVERTLFRGYPGSRFPDYLRRMSAQDPVQAAVCFPEEEFPQEKYLPAIVTMEAEMQEFGGTVNDLFSLYKESESAFERINHPLNRSACTGRRLIDVLYEISDNALVCQTRVRGIFESLDDEYLRKRVDDFLIGYVRYHVACARYRIHDLCMESGDKDLLAYYNMSLRAVGVAPGPFKPVYPTPRDRPTTKGMESKD</sequence>
<organism evidence="1 2">
    <name type="scientific">Aspergillus melleus</name>
    <dbReference type="NCBI Taxonomy" id="138277"/>
    <lineage>
        <taxon>Eukaryota</taxon>
        <taxon>Fungi</taxon>
        <taxon>Dikarya</taxon>
        <taxon>Ascomycota</taxon>
        <taxon>Pezizomycotina</taxon>
        <taxon>Eurotiomycetes</taxon>
        <taxon>Eurotiomycetidae</taxon>
        <taxon>Eurotiales</taxon>
        <taxon>Aspergillaceae</taxon>
        <taxon>Aspergillus</taxon>
        <taxon>Aspergillus subgen. Circumdati</taxon>
    </lineage>
</organism>
<accession>A0ACC3BAG0</accession>
<evidence type="ECO:0000313" key="2">
    <source>
        <dbReference type="Proteomes" id="UP001177260"/>
    </source>
</evidence>
<dbReference type="Proteomes" id="UP001177260">
    <property type="component" value="Unassembled WGS sequence"/>
</dbReference>